<evidence type="ECO:0000313" key="3">
    <source>
        <dbReference type="Proteomes" id="UP000031366"/>
    </source>
</evidence>
<dbReference type="GO" id="GO:0004519">
    <property type="term" value="F:endonuclease activity"/>
    <property type="evidence" value="ECO:0007669"/>
    <property type="project" value="InterPro"/>
</dbReference>
<gene>
    <name evidence="2" type="ORF">U732_3600</name>
</gene>
<dbReference type="SUPFAM" id="SSF46689">
    <property type="entry name" value="Homeodomain-like"/>
    <property type="match status" value="1"/>
</dbReference>
<evidence type="ECO:0000313" key="2">
    <source>
        <dbReference type="EMBL" id="KIE47810.1"/>
    </source>
</evidence>
<dbReference type="InterPro" id="IPR004042">
    <property type="entry name" value="Intein_endonuc_central"/>
</dbReference>
<dbReference type="InterPro" id="IPR027434">
    <property type="entry name" value="Homing_endonucl"/>
</dbReference>
<sequence>MGKKYSEEIKIHAIELYNKGLPACKVAKEIGASEVTVRTWLKAKGITIRNGGEYNIKFDDNFINKVIQMYNEGFNTREIENNLNLKRGLASHLIKRGNEVLRHRGPKSKIGNENFFDNIDNEEKAYYLGWIMADGNVSVYSGQYSLKAHIALKDREIIDKFLEAIKSTNKTKVKDGKNPSYYVSLTSVHMCKELMKLGVVPNKSGYEIFPENIPKDLYRHFVRGVFDGDGITDISKKRSGFVGSKNMLSKIIMLMDETKMKIIKVKRCENIYYFLGGKRFSRKLYDYLYNDSNIWLERKKERLEIICNN</sequence>
<accession>A0A0C1UKL1</accession>
<name>A0A0C1UKL1_9CLOT</name>
<dbReference type="RefSeq" id="WP_039630808.1">
    <property type="nucleotide sequence ID" value="NZ_AYSO01000013.1"/>
</dbReference>
<feature type="domain" description="DOD-type homing endonuclease" evidence="1">
    <location>
        <begin position="127"/>
        <end position="260"/>
    </location>
</feature>
<dbReference type="Proteomes" id="UP000031366">
    <property type="component" value="Unassembled WGS sequence"/>
</dbReference>
<dbReference type="PROSITE" id="PS50819">
    <property type="entry name" value="INTEIN_ENDONUCLEASE"/>
    <property type="match status" value="1"/>
</dbReference>
<protein>
    <submittedName>
        <fullName evidence="2">Transposase family protein</fullName>
    </submittedName>
</protein>
<dbReference type="Gene3D" id="3.10.28.10">
    <property type="entry name" value="Homing endonucleases"/>
    <property type="match status" value="1"/>
</dbReference>
<keyword evidence="3" id="KW-1185">Reference proteome</keyword>
<dbReference type="Gene3D" id="1.10.10.60">
    <property type="entry name" value="Homeodomain-like"/>
    <property type="match status" value="1"/>
</dbReference>
<proteinExistence type="predicted"/>
<comment type="caution">
    <text evidence="2">The sequence shown here is derived from an EMBL/GenBank/DDBJ whole genome shotgun (WGS) entry which is preliminary data.</text>
</comment>
<dbReference type="EMBL" id="AYSO01000013">
    <property type="protein sequence ID" value="KIE47810.1"/>
    <property type="molecule type" value="Genomic_DNA"/>
</dbReference>
<reference evidence="2 3" key="1">
    <citation type="journal article" date="2015" name="Infect. Genet. Evol.">
        <title>Genomic sequences of six botulinum neurotoxin-producing strains representing three clostridial species illustrate the mobility and diversity of botulinum neurotoxin genes.</title>
        <authorList>
            <person name="Smith T.J."/>
            <person name="Hill K.K."/>
            <person name="Xie G."/>
            <person name="Foley B.T."/>
            <person name="Williamson C.H."/>
            <person name="Foster J.T."/>
            <person name="Johnson S.L."/>
            <person name="Chertkov O."/>
            <person name="Teshima H."/>
            <person name="Gibbons H.S."/>
            <person name="Johnsky L.A."/>
            <person name="Karavis M.A."/>
            <person name="Smith L.A."/>
        </authorList>
    </citation>
    <scope>NUCLEOTIDE SEQUENCE [LARGE SCALE GENOMIC DNA]</scope>
    <source>
        <strain evidence="2 3">CDC 2741</strain>
    </source>
</reference>
<dbReference type="AlphaFoldDB" id="A0A0C1UKL1"/>
<organism evidence="2 3">
    <name type="scientific">Clostridium argentinense CDC 2741</name>
    <dbReference type="NCBI Taxonomy" id="1418104"/>
    <lineage>
        <taxon>Bacteria</taxon>
        <taxon>Bacillati</taxon>
        <taxon>Bacillota</taxon>
        <taxon>Clostridia</taxon>
        <taxon>Eubacteriales</taxon>
        <taxon>Clostridiaceae</taxon>
        <taxon>Clostridium</taxon>
    </lineage>
</organism>
<dbReference type="OrthoDB" id="961985at2"/>
<dbReference type="Pfam" id="PF13384">
    <property type="entry name" value="HTH_23"/>
    <property type="match status" value="1"/>
</dbReference>
<dbReference type="InterPro" id="IPR009057">
    <property type="entry name" value="Homeodomain-like_sf"/>
</dbReference>
<evidence type="ECO:0000259" key="1">
    <source>
        <dbReference type="PROSITE" id="PS50819"/>
    </source>
</evidence>